<reference evidence="2 3" key="1">
    <citation type="journal article" date="2015" name="Mol. Plant Microbe Interact.">
        <title>Comparative Genomic Analysis of Pseudomonas chlororaphis PCL1606 Reveals New Insight into Antifungal Compounds Involved in Biocontrol.</title>
        <authorList>
            <person name="Calderon C.E."/>
            <person name="Ramos C."/>
            <person name="de Vicente A."/>
            <person name="Cazorla F.M."/>
        </authorList>
    </citation>
    <scope>NUCLEOTIDE SEQUENCE [LARGE SCALE GENOMIC DNA]</scope>
    <source>
        <strain evidence="2 3">PCL1606</strain>
    </source>
</reference>
<dbReference type="EMBL" id="CP011110">
    <property type="protein sequence ID" value="AKA22002.1"/>
    <property type="molecule type" value="Genomic_DNA"/>
</dbReference>
<dbReference type="PATRIC" id="fig|587753.10.peg.548"/>
<evidence type="ECO:0000256" key="1">
    <source>
        <dbReference type="SAM" id="Phobius"/>
    </source>
</evidence>
<feature type="transmembrane region" description="Helical" evidence="1">
    <location>
        <begin position="108"/>
        <end position="126"/>
    </location>
</feature>
<keyword evidence="1" id="KW-1133">Transmembrane helix</keyword>
<accession>A0A0D5XTE1</accession>
<evidence type="ECO:0008006" key="4">
    <source>
        <dbReference type="Google" id="ProtNLM"/>
    </source>
</evidence>
<dbReference type="Proteomes" id="UP000032748">
    <property type="component" value="Chromosome"/>
</dbReference>
<keyword evidence="1" id="KW-0472">Membrane</keyword>
<dbReference type="RefSeq" id="WP_045880971.1">
    <property type="nucleotide sequence ID" value="NZ_CP011110.1"/>
</dbReference>
<dbReference type="KEGG" id="pcz:PCL1606_05470"/>
<keyword evidence="1" id="KW-0812">Transmembrane</keyword>
<gene>
    <name evidence="2" type="ORF">PCL1606_05470</name>
</gene>
<feature type="transmembrane region" description="Helical" evidence="1">
    <location>
        <begin position="50"/>
        <end position="69"/>
    </location>
</feature>
<name>A0A0D5XTE1_9PSED</name>
<organism evidence="2 3">
    <name type="scientific">Pseudomonas chlororaphis</name>
    <dbReference type="NCBI Taxonomy" id="587753"/>
    <lineage>
        <taxon>Bacteria</taxon>
        <taxon>Pseudomonadati</taxon>
        <taxon>Pseudomonadota</taxon>
        <taxon>Gammaproteobacteria</taxon>
        <taxon>Pseudomonadales</taxon>
        <taxon>Pseudomonadaceae</taxon>
        <taxon>Pseudomonas</taxon>
    </lineage>
</organism>
<sequence>MRGSYLRHGLYSLALSGLGALAVCLALHYEFRRHGEGEPELVTAFAWMAWHWALPALALPALGCTLLGLKGPEPVSRPWRWGLALSYGPLLALALFCVLVAAEALQDNRLFIPVLPIGLGLALYLWRGFPAATVRPPAGA</sequence>
<dbReference type="OrthoDB" id="6903165at2"/>
<dbReference type="AlphaFoldDB" id="A0A0D5XTE1"/>
<protein>
    <recommendedName>
        <fullName evidence="4">Transmembrane protein</fullName>
    </recommendedName>
</protein>
<proteinExistence type="predicted"/>
<evidence type="ECO:0000313" key="2">
    <source>
        <dbReference type="EMBL" id="AKA22002.1"/>
    </source>
</evidence>
<feature type="transmembrane region" description="Helical" evidence="1">
    <location>
        <begin position="81"/>
        <end position="102"/>
    </location>
</feature>
<evidence type="ECO:0000313" key="3">
    <source>
        <dbReference type="Proteomes" id="UP000032748"/>
    </source>
</evidence>